<dbReference type="EMBL" id="ABJB010120334">
    <property type="status" value="NOT_ANNOTATED_CDS"/>
    <property type="molecule type" value="Genomic_DNA"/>
</dbReference>
<dbReference type="VEuPathDB" id="VectorBase:ISCW008328"/>
<dbReference type="HOGENOM" id="CLU_2148581_0_0_1"/>
<dbReference type="EnsemblMetazoa" id="ISCW008328-RA">
    <property type="protein sequence ID" value="ISCW008328-PA"/>
    <property type="gene ID" value="ISCW008328"/>
</dbReference>
<gene>
    <name evidence="2" type="ORF">IscW_ISCW008328</name>
</gene>
<evidence type="ECO:0000313" key="3">
    <source>
        <dbReference type="EnsemblMetazoa" id="ISCW008328-PA"/>
    </source>
</evidence>
<protein>
    <submittedName>
        <fullName evidence="2 3">Uncharacterized protein</fullName>
    </submittedName>
</protein>
<accession>B7PSB9</accession>
<feature type="region of interest" description="Disordered" evidence="1">
    <location>
        <begin position="1"/>
        <end position="112"/>
    </location>
</feature>
<evidence type="ECO:0000256" key="1">
    <source>
        <dbReference type="SAM" id="MobiDB-lite"/>
    </source>
</evidence>
<feature type="compositionally biased region" description="Basic and acidic residues" evidence="1">
    <location>
        <begin position="101"/>
        <end position="112"/>
    </location>
</feature>
<evidence type="ECO:0000313" key="4">
    <source>
        <dbReference type="Proteomes" id="UP000001555"/>
    </source>
</evidence>
<sequence length="112" mass="12251">MVTPNISTPAAAADVNGGSTEVGASVKAASPRQVGEPNGDYGGTEVEMQATSDDKDHANLEPSEKEDWASTEEEGQGLHEQRLKMKQPSQRRFRYNPKPRIMPDARRQKDSV</sequence>
<keyword evidence="4" id="KW-1185">Reference proteome</keyword>
<dbReference type="AlphaFoldDB" id="B7PSB9"/>
<organism>
    <name type="scientific">Ixodes scapularis</name>
    <name type="common">Black-legged tick</name>
    <name type="synonym">Deer tick</name>
    <dbReference type="NCBI Taxonomy" id="6945"/>
    <lineage>
        <taxon>Eukaryota</taxon>
        <taxon>Metazoa</taxon>
        <taxon>Ecdysozoa</taxon>
        <taxon>Arthropoda</taxon>
        <taxon>Chelicerata</taxon>
        <taxon>Arachnida</taxon>
        <taxon>Acari</taxon>
        <taxon>Parasitiformes</taxon>
        <taxon>Ixodida</taxon>
        <taxon>Ixodoidea</taxon>
        <taxon>Ixodidae</taxon>
        <taxon>Ixodinae</taxon>
        <taxon>Ixodes</taxon>
    </lineage>
</organism>
<dbReference type="PaxDb" id="6945-B7PSB9"/>
<dbReference type="Proteomes" id="UP000001555">
    <property type="component" value="Unassembled WGS sequence"/>
</dbReference>
<name>B7PSB9_IXOSC</name>
<feature type="compositionally biased region" description="Basic and acidic residues" evidence="1">
    <location>
        <begin position="52"/>
        <end position="68"/>
    </location>
</feature>
<reference evidence="3" key="2">
    <citation type="submission" date="2020-05" db="UniProtKB">
        <authorList>
            <consortium name="EnsemblMetazoa"/>
        </authorList>
    </citation>
    <scope>IDENTIFICATION</scope>
    <source>
        <strain evidence="3">wikel</strain>
    </source>
</reference>
<dbReference type="EMBL" id="DS777678">
    <property type="protein sequence ID" value="EEC09491.1"/>
    <property type="molecule type" value="Genomic_DNA"/>
</dbReference>
<evidence type="ECO:0000313" key="2">
    <source>
        <dbReference type="EMBL" id="EEC09491.1"/>
    </source>
</evidence>
<dbReference type="InParanoid" id="B7PSB9"/>
<proteinExistence type="predicted"/>
<dbReference type="VEuPathDB" id="VectorBase:ISCI008328"/>
<reference evidence="2 4" key="1">
    <citation type="submission" date="2008-03" db="EMBL/GenBank/DDBJ databases">
        <title>Annotation of Ixodes scapularis.</title>
        <authorList>
            <consortium name="Ixodes scapularis Genome Project Consortium"/>
            <person name="Caler E."/>
            <person name="Hannick L.I."/>
            <person name="Bidwell S."/>
            <person name="Joardar V."/>
            <person name="Thiagarajan M."/>
            <person name="Amedeo P."/>
            <person name="Galinsky K.J."/>
            <person name="Schobel S."/>
            <person name="Inman J."/>
            <person name="Hostetler J."/>
            <person name="Miller J."/>
            <person name="Hammond M."/>
            <person name="Megy K."/>
            <person name="Lawson D."/>
            <person name="Kodira C."/>
            <person name="Sutton G."/>
            <person name="Meyer J."/>
            <person name="Hill C.A."/>
            <person name="Birren B."/>
            <person name="Nene V."/>
            <person name="Collins F."/>
            <person name="Alarcon-Chaidez F."/>
            <person name="Wikel S."/>
            <person name="Strausberg R."/>
        </authorList>
    </citation>
    <scope>NUCLEOTIDE SEQUENCE [LARGE SCALE GENOMIC DNA]</scope>
    <source>
        <strain evidence="4">Wikel</strain>
        <strain evidence="2">Wikel colony</strain>
    </source>
</reference>